<reference evidence="1 2" key="1">
    <citation type="submission" date="2019-07" db="EMBL/GenBank/DDBJ databases">
        <title>De Novo Assembly of kiwifruit Actinidia rufa.</title>
        <authorList>
            <person name="Sugita-Konishi S."/>
            <person name="Sato K."/>
            <person name="Mori E."/>
            <person name="Abe Y."/>
            <person name="Kisaki G."/>
            <person name="Hamano K."/>
            <person name="Suezawa K."/>
            <person name="Otani M."/>
            <person name="Fukuda T."/>
            <person name="Manabe T."/>
            <person name="Gomi K."/>
            <person name="Tabuchi M."/>
            <person name="Akimitsu K."/>
            <person name="Kataoka I."/>
        </authorList>
    </citation>
    <scope>NUCLEOTIDE SEQUENCE [LARGE SCALE GENOMIC DNA]</scope>
    <source>
        <strain evidence="2">cv. Fuchu</strain>
    </source>
</reference>
<name>A0A7J0FU28_9ERIC</name>
<evidence type="ECO:0000313" key="2">
    <source>
        <dbReference type="Proteomes" id="UP000585474"/>
    </source>
</evidence>
<dbReference type="Proteomes" id="UP000585474">
    <property type="component" value="Unassembled WGS sequence"/>
</dbReference>
<protein>
    <submittedName>
        <fullName evidence="1">Uncharacterized protein</fullName>
    </submittedName>
</protein>
<keyword evidence="2" id="KW-1185">Reference proteome</keyword>
<gene>
    <name evidence="1" type="ORF">Acr_15g0008140</name>
</gene>
<dbReference type="AlphaFoldDB" id="A0A7J0FU28"/>
<accession>A0A7J0FU28</accession>
<dbReference type="EMBL" id="BJWL01000015">
    <property type="protein sequence ID" value="GFZ02206.1"/>
    <property type="molecule type" value="Genomic_DNA"/>
</dbReference>
<comment type="caution">
    <text evidence="1">The sequence shown here is derived from an EMBL/GenBank/DDBJ whole genome shotgun (WGS) entry which is preliminary data.</text>
</comment>
<organism evidence="1 2">
    <name type="scientific">Actinidia rufa</name>
    <dbReference type="NCBI Taxonomy" id="165716"/>
    <lineage>
        <taxon>Eukaryota</taxon>
        <taxon>Viridiplantae</taxon>
        <taxon>Streptophyta</taxon>
        <taxon>Embryophyta</taxon>
        <taxon>Tracheophyta</taxon>
        <taxon>Spermatophyta</taxon>
        <taxon>Magnoliopsida</taxon>
        <taxon>eudicotyledons</taxon>
        <taxon>Gunneridae</taxon>
        <taxon>Pentapetalae</taxon>
        <taxon>asterids</taxon>
        <taxon>Ericales</taxon>
        <taxon>Actinidiaceae</taxon>
        <taxon>Actinidia</taxon>
    </lineage>
</organism>
<proteinExistence type="predicted"/>
<evidence type="ECO:0000313" key="1">
    <source>
        <dbReference type="EMBL" id="GFZ02206.1"/>
    </source>
</evidence>
<sequence length="75" mass="7982">MRSDGKIEGAVTRGYGNNKVAIAHDRGSIIISTRLMEAQWTAGATSKRYGRAANSREGRVACLAATLSGLTLIFL</sequence>